<sequence length="303" mass="33168">MIDTSQTKPVVIVVGIATTGRREVLRDTLAQIDKQERRPDRILICPVNDSDVDWDHAAGLAVPVEHVVGPQGSSAQRNAIFDAAGEADLIVFFDDDFLPADRFLAETEHLFLQNPDIIAATGHVLADGIRGPGIDLPETFSILTSDTAPERGEARVAPTGNLYGCNMAFRFATIMRIGARFDENLPLYGWHEDIDFSGQLAGKGRIVFADALRGVHRGVKRGRTSGLRFGYSQIANSVYVARKGTMGWRRALRFAIGNTCANIVGSLRPQGLVDRRGRLKGNLLALSDLLRGKIDPKRILSLR</sequence>
<dbReference type="Pfam" id="PF13641">
    <property type="entry name" value="Glyco_tranf_2_3"/>
    <property type="match status" value="1"/>
</dbReference>
<accession>A0A7X0IRZ0</accession>
<dbReference type="AlphaFoldDB" id="A0A7X0IRZ0"/>
<evidence type="ECO:0000313" key="1">
    <source>
        <dbReference type="EMBL" id="MBB6486063.1"/>
    </source>
</evidence>
<dbReference type="GO" id="GO:0016740">
    <property type="term" value="F:transferase activity"/>
    <property type="evidence" value="ECO:0007669"/>
    <property type="project" value="UniProtKB-KW"/>
</dbReference>
<dbReference type="RefSeq" id="WP_184705703.1">
    <property type="nucleotide sequence ID" value="NZ_JACHBG010000007.1"/>
</dbReference>
<reference evidence="1 2" key="1">
    <citation type="submission" date="2020-08" db="EMBL/GenBank/DDBJ databases">
        <title>Genomic Encyclopedia of Type Strains, Phase IV (KMG-V): Genome sequencing to study the core and pangenomes of soil and plant-associated prokaryotes.</title>
        <authorList>
            <person name="Whitman W."/>
        </authorList>
    </citation>
    <scope>NUCLEOTIDE SEQUENCE [LARGE SCALE GENOMIC DNA]</scope>
    <source>
        <strain evidence="1 2">SEMIA 4060</strain>
    </source>
</reference>
<dbReference type="Proteomes" id="UP000565576">
    <property type="component" value="Unassembled WGS sequence"/>
</dbReference>
<dbReference type="InterPro" id="IPR029044">
    <property type="entry name" value="Nucleotide-diphossugar_trans"/>
</dbReference>
<organism evidence="1 2">
    <name type="scientific">Rhizobium lusitanum</name>
    <dbReference type="NCBI Taxonomy" id="293958"/>
    <lineage>
        <taxon>Bacteria</taxon>
        <taxon>Pseudomonadati</taxon>
        <taxon>Pseudomonadota</taxon>
        <taxon>Alphaproteobacteria</taxon>
        <taxon>Hyphomicrobiales</taxon>
        <taxon>Rhizobiaceae</taxon>
        <taxon>Rhizobium/Agrobacterium group</taxon>
        <taxon>Rhizobium</taxon>
    </lineage>
</organism>
<proteinExistence type="predicted"/>
<dbReference type="Gene3D" id="3.90.550.10">
    <property type="entry name" value="Spore Coat Polysaccharide Biosynthesis Protein SpsA, Chain A"/>
    <property type="match status" value="1"/>
</dbReference>
<dbReference type="EMBL" id="JACHBG010000007">
    <property type="protein sequence ID" value="MBB6486063.1"/>
    <property type="molecule type" value="Genomic_DNA"/>
</dbReference>
<dbReference type="SUPFAM" id="SSF53448">
    <property type="entry name" value="Nucleotide-diphospho-sugar transferases"/>
    <property type="match status" value="1"/>
</dbReference>
<evidence type="ECO:0000313" key="2">
    <source>
        <dbReference type="Proteomes" id="UP000565576"/>
    </source>
</evidence>
<keyword evidence="1" id="KW-0808">Transferase</keyword>
<comment type="caution">
    <text evidence="1">The sequence shown here is derived from an EMBL/GenBank/DDBJ whole genome shotgun (WGS) entry which is preliminary data.</text>
</comment>
<gene>
    <name evidence="1" type="ORF">GGD46_003358</name>
</gene>
<protein>
    <submittedName>
        <fullName evidence="1">GT2 family glycosyltransferase</fullName>
    </submittedName>
</protein>
<dbReference type="CDD" id="cd00761">
    <property type="entry name" value="Glyco_tranf_GTA_type"/>
    <property type="match status" value="1"/>
</dbReference>
<name>A0A7X0IRZ0_9HYPH</name>